<evidence type="ECO:0000313" key="2">
    <source>
        <dbReference type="EMBL" id="WNC14876.1"/>
    </source>
</evidence>
<gene>
    <name evidence="2" type="ORF">RGB73_00295</name>
</gene>
<dbReference type="Proteomes" id="UP001256827">
    <property type="component" value="Chromosome"/>
</dbReference>
<dbReference type="EMBL" id="CP134050">
    <property type="protein sequence ID" value="WNC14876.1"/>
    <property type="molecule type" value="Genomic_DNA"/>
</dbReference>
<dbReference type="RefSeq" id="WP_310767677.1">
    <property type="nucleotide sequence ID" value="NZ_CP134050.1"/>
</dbReference>
<dbReference type="InterPro" id="IPR055910">
    <property type="entry name" value="DUF7487"/>
</dbReference>
<organism evidence="2 3">
    <name type="scientific">Brevibacillus brevis</name>
    <name type="common">Bacillus brevis</name>
    <dbReference type="NCBI Taxonomy" id="1393"/>
    <lineage>
        <taxon>Bacteria</taxon>
        <taxon>Bacillati</taxon>
        <taxon>Bacillota</taxon>
        <taxon>Bacilli</taxon>
        <taxon>Bacillales</taxon>
        <taxon>Paenibacillaceae</taxon>
        <taxon>Brevibacillus</taxon>
    </lineage>
</organism>
<keyword evidence="3" id="KW-1185">Reference proteome</keyword>
<name>A0ABY9T4C6_BREBE</name>
<reference evidence="2 3" key="1">
    <citation type="submission" date="2023-09" db="EMBL/GenBank/DDBJ databases">
        <title>Complete Genome and Methylome dissection of Bacillus brevis NEB573 original source of BbsI restriction endonuclease.</title>
        <authorList>
            <person name="Fomenkov A."/>
            <person name="Roberts R.D."/>
        </authorList>
    </citation>
    <scope>NUCLEOTIDE SEQUENCE [LARGE SCALE GENOMIC DNA]</scope>
    <source>
        <strain evidence="2 3">NEB573</strain>
    </source>
</reference>
<accession>A0ABY9T4C6</accession>
<dbReference type="Pfam" id="PF24308">
    <property type="entry name" value="DUF7487"/>
    <property type="match status" value="1"/>
</dbReference>
<protein>
    <recommendedName>
        <fullName evidence="1">DUF7487 domain-containing protein</fullName>
    </recommendedName>
</protein>
<evidence type="ECO:0000259" key="1">
    <source>
        <dbReference type="Pfam" id="PF24308"/>
    </source>
</evidence>
<sequence length="292" mass="34017">MLLDESISIRWTKRNKKWYIKKGYIFTEYGDAFEANINELTDGCRAIVQVLCDYCEKNVSLKAYGDYATQHKKANLNKDCCYECRPLKIKESNLLKYGVESTNQIQEIRQKQKDTCIKRYGGENCMVSRLIREKVQQTVLERYGTKAPAQNKEIKEKIMKTNLEKYGHVSPTLHPKVRMKQINTTLRKYNVKYPMQNKEILNKAKETLSMNGNGPCSRQQLQIKNVVGGKINYAVGNYLLDVAFPGIKLYIECDFGGHWLQVKFGRLTIEEFSNKAKRRWYYLYKKSGKVSP</sequence>
<proteinExistence type="predicted"/>
<evidence type="ECO:0000313" key="3">
    <source>
        <dbReference type="Proteomes" id="UP001256827"/>
    </source>
</evidence>
<feature type="domain" description="DUF7487" evidence="1">
    <location>
        <begin position="88"/>
        <end position="206"/>
    </location>
</feature>